<feature type="compositionally biased region" description="Basic residues" evidence="1">
    <location>
        <begin position="413"/>
        <end position="424"/>
    </location>
</feature>
<feature type="region of interest" description="Disordered" evidence="1">
    <location>
        <begin position="693"/>
        <end position="805"/>
    </location>
</feature>
<name>A0A7R9CYD9_TIMCR</name>
<reference evidence="2" key="1">
    <citation type="submission" date="2020-11" db="EMBL/GenBank/DDBJ databases">
        <authorList>
            <person name="Tran Van P."/>
        </authorList>
    </citation>
    <scope>NUCLEOTIDE SEQUENCE</scope>
</reference>
<proteinExistence type="predicted"/>
<feature type="region of interest" description="Disordered" evidence="1">
    <location>
        <begin position="229"/>
        <end position="251"/>
    </location>
</feature>
<organism evidence="2">
    <name type="scientific">Timema cristinae</name>
    <name type="common">Walking stick</name>
    <dbReference type="NCBI Taxonomy" id="61476"/>
    <lineage>
        <taxon>Eukaryota</taxon>
        <taxon>Metazoa</taxon>
        <taxon>Ecdysozoa</taxon>
        <taxon>Arthropoda</taxon>
        <taxon>Hexapoda</taxon>
        <taxon>Insecta</taxon>
        <taxon>Pterygota</taxon>
        <taxon>Neoptera</taxon>
        <taxon>Polyneoptera</taxon>
        <taxon>Phasmatodea</taxon>
        <taxon>Timematodea</taxon>
        <taxon>Timematoidea</taxon>
        <taxon>Timematidae</taxon>
        <taxon>Timema</taxon>
    </lineage>
</organism>
<evidence type="ECO:0000256" key="1">
    <source>
        <dbReference type="SAM" id="MobiDB-lite"/>
    </source>
</evidence>
<feature type="compositionally biased region" description="Acidic residues" evidence="1">
    <location>
        <begin position="764"/>
        <end position="775"/>
    </location>
</feature>
<dbReference type="EMBL" id="OC318794">
    <property type="protein sequence ID" value="CAD7403273.1"/>
    <property type="molecule type" value="Genomic_DNA"/>
</dbReference>
<feature type="region of interest" description="Disordered" evidence="1">
    <location>
        <begin position="1"/>
        <end position="20"/>
    </location>
</feature>
<feature type="compositionally biased region" description="Polar residues" evidence="1">
    <location>
        <begin position="780"/>
        <end position="792"/>
    </location>
</feature>
<feature type="region of interest" description="Disordered" evidence="1">
    <location>
        <begin position="403"/>
        <end position="443"/>
    </location>
</feature>
<sequence>MHRINPSTTSSARSCANLTNPNFPPPVHINKRGGTDVIASELRRGGFHSICSDGSMLQVSCSTQKLLPLPQLGPNFNALFSEAACSVPVRHLVTISLDVEFGLFVFPRIRKSTMPKYDPPYVKKTSVKKYVGKGPEEAAMESVNKILTFGNMPSYSRGDSQRVLFRPVNHMSSGLVSRFHGCFVVLCMTVIGSSSWRLPQCDIEGNSLGPPPIRLKHSQVLVTTEHKLQQMKRMGVGSGSEEDAGHSGEEETVSFIDIPPNNLSKLPEKGILKKSGPYGTVMGDVCPGKEKWSEDSQSDNQEILSQSDNNLGPDMMGGGVGAISEVERTLKSLNGYHEDILEALRNAASHRGATTPSGSSSAFSEEILRKSLESSGMYGGALGDYKRSSSQEKVCDGPQQTHTVMVEGGSSIPHHHHHHHHPPLHSHQVDEDEEDEVPPSCGPIRIRNLEDLIRQLEHHSARHMSPSGSEDIRIGKSLQRKEEHSSHFTLLLLDKEVLAASSRKSIVLEAAINSLSSGSNVQRNSCRKTKVPCVLCPVEHGLTQFISLQETQILPVKFKLAHCDTREEAKRTIPMKSLLDQENTAWLIRSQQCLFNEAEAFIRTSVCVTTMEPESRLRRHMRRCRAREEEPRFVYGRYRHPTGRHPPGYHPQHHPQEEEGIYETADHDRGGTHMCGDTPDSESDEFIQAQQQLVRSASEEALPVVSTGAAHHSRHHSSKSGGPPPPDAATGVKREYYPSPPPSESEEDDESSGKSASPGQQRCEEDEEYSGDDDNDSSRDTQAASVSGTEQTALLRPKRYPEYKH</sequence>
<evidence type="ECO:0000313" key="2">
    <source>
        <dbReference type="EMBL" id="CAD7403273.1"/>
    </source>
</evidence>
<feature type="compositionally biased region" description="Polar residues" evidence="1">
    <location>
        <begin position="298"/>
        <end position="310"/>
    </location>
</feature>
<protein>
    <submittedName>
        <fullName evidence="2">Uncharacterized protein</fullName>
    </submittedName>
</protein>
<feature type="region of interest" description="Disordered" evidence="1">
    <location>
        <begin position="635"/>
        <end position="655"/>
    </location>
</feature>
<dbReference type="AlphaFoldDB" id="A0A7R9CYD9"/>
<gene>
    <name evidence="2" type="ORF">TCEB3V08_LOCUS6903</name>
</gene>
<feature type="region of interest" description="Disordered" evidence="1">
    <location>
        <begin position="666"/>
        <end position="685"/>
    </location>
</feature>
<accession>A0A7R9CYD9</accession>
<feature type="region of interest" description="Disordered" evidence="1">
    <location>
        <begin position="287"/>
        <end position="318"/>
    </location>
</feature>